<reference evidence="12 13" key="1">
    <citation type="submission" date="2019-09" db="EMBL/GenBank/DDBJ databases">
        <authorList>
            <person name="Silva M."/>
            <person name="Pereira G."/>
            <person name="Lopes-Da-Costa L."/>
            <person name="Silva E."/>
        </authorList>
    </citation>
    <scope>NUCLEOTIDE SEQUENCE [LARGE SCALE GENOMIC DNA]</scope>
    <source>
        <strain evidence="12 13">FMV-PI01</strain>
    </source>
</reference>
<dbReference type="AlphaFoldDB" id="A0A6L5WFP9"/>
<sequence>MQKQSLKKMSFKIVHQTKNRVRFLHNGLKRNTDERNLENEISNLDGVFGVRVNKISQCIVLKFNGNLDEILEKISKISLTTKQQNSISKKNIAIAGISCLITPFLTKSKALVSISSSFPVLREGFYELLKQGLTSKVLEALAITISLFRKDYLAANSTNLMLSIGEYMEESTIHKSDDLIKELAKPNIKEAWVEIIENEKKVLKKISANDIKKGDIVVVGAGESIAIDGYIVEGSASINQVSMTGEAGSIIKERGQHVMSGTVVEEGKIKIWTEFSGENTSTQRIKKYIQNSLNEKSQIGLKATKLADKLVPLTLSLAGISYLINKNTTSVASVLQADYSCALKLPTPVAFKSSISKAGKAGILIKGAKSIEALAKSDVFVFDKTGTLTNGVLRVQDVISFDEFWDKESLLNLAASVEEHYFHPIAEAVVDAAKKLGFEHMHHDEVEFIVAHGIKTHYNKKEVLIGSRHFLEDDEKVSFQENTQEIQSALNTGCAVLYIAYDKKLLGIITLKDEIRSNAKATIKKLKNLGVKEIVMLTGDIKDKAAKVAKDLGIDNFYAELLPTDKAKIIENLINSGKNITFCGDGINDAPSLVKANVGISMQRGADIAKVTADISLLKDDFYAVATTKELANKTMNLINKNFKITVLINSLILFGATIGRLSPAITAVLHNGTTIGLLLNSIKGINLSKKSE</sequence>
<dbReference type="SUPFAM" id="SSF56784">
    <property type="entry name" value="HAD-like"/>
    <property type="match status" value="1"/>
</dbReference>
<dbReference type="PRINTS" id="PR00119">
    <property type="entry name" value="CATATPASE"/>
</dbReference>
<protein>
    <recommendedName>
        <fullName evidence="8">P-type Zn(2+) transporter</fullName>
        <ecNumber evidence="8">7.2.2.12</ecNumber>
    </recommendedName>
</protein>
<keyword evidence="4" id="KW-0812">Transmembrane</keyword>
<dbReference type="EMBL" id="VWSJ01000002">
    <property type="protein sequence ID" value="MSN95814.1"/>
    <property type="molecule type" value="Genomic_DNA"/>
</dbReference>
<keyword evidence="5" id="KW-1278">Translocase</keyword>
<evidence type="ECO:0000256" key="4">
    <source>
        <dbReference type="ARBA" id="ARBA00022692"/>
    </source>
</evidence>
<accession>A0A6L5WFP9</accession>
<comment type="caution">
    <text evidence="12">The sequence shown here is derived from an EMBL/GenBank/DDBJ whole genome shotgun (WGS) entry which is preliminary data.</text>
</comment>
<dbReference type="Pfam" id="PF00122">
    <property type="entry name" value="E1-E2_ATPase"/>
    <property type="match status" value="1"/>
</dbReference>
<evidence type="ECO:0000256" key="8">
    <source>
        <dbReference type="ARBA" id="ARBA00039097"/>
    </source>
</evidence>
<dbReference type="InterPro" id="IPR023214">
    <property type="entry name" value="HAD_sf"/>
</dbReference>
<dbReference type="SFLD" id="SFLDF00027">
    <property type="entry name" value="p-type_atpase"/>
    <property type="match status" value="1"/>
</dbReference>
<dbReference type="PANTHER" id="PTHR48085:SF5">
    <property type="entry name" value="CADMIUM_ZINC-TRANSPORTING ATPASE HMA4-RELATED"/>
    <property type="match status" value="1"/>
</dbReference>
<dbReference type="InterPro" id="IPR018303">
    <property type="entry name" value="ATPase_P-typ_P_site"/>
</dbReference>
<evidence type="ECO:0000256" key="10">
    <source>
        <dbReference type="RuleBase" id="RU362081"/>
    </source>
</evidence>
<evidence type="ECO:0000313" key="12">
    <source>
        <dbReference type="EMBL" id="MSN95814.1"/>
    </source>
</evidence>
<dbReference type="InterPro" id="IPR044492">
    <property type="entry name" value="P_typ_ATPase_HD_dom"/>
</dbReference>
<comment type="similarity">
    <text evidence="3 10">Belongs to the cation transport ATPase (P-type) (TC 3.A.3) family. Type IB subfamily.</text>
</comment>
<dbReference type="InterPro" id="IPR059000">
    <property type="entry name" value="ATPase_P-type_domA"/>
</dbReference>
<dbReference type="SUPFAM" id="SSF81653">
    <property type="entry name" value="Calcium ATPase, transduction domain A"/>
    <property type="match status" value="1"/>
</dbReference>
<dbReference type="Gene3D" id="2.70.150.10">
    <property type="entry name" value="Calcium-transporting ATPase, cytoplasmic transduction domain A"/>
    <property type="match status" value="1"/>
</dbReference>
<proteinExistence type="inferred from homology"/>
<dbReference type="GO" id="GO:0005886">
    <property type="term" value="C:plasma membrane"/>
    <property type="evidence" value="ECO:0007669"/>
    <property type="project" value="UniProtKB-SubCell"/>
</dbReference>
<dbReference type="NCBIfam" id="TIGR01494">
    <property type="entry name" value="ATPase_P-type"/>
    <property type="match status" value="1"/>
</dbReference>
<evidence type="ECO:0000256" key="1">
    <source>
        <dbReference type="ARBA" id="ARBA00004196"/>
    </source>
</evidence>
<keyword evidence="6" id="KW-1133">Transmembrane helix</keyword>
<name>A0A6L5WFP9_9BACT</name>
<dbReference type="GO" id="GO:0030313">
    <property type="term" value="C:cell envelope"/>
    <property type="evidence" value="ECO:0007669"/>
    <property type="project" value="UniProtKB-SubCell"/>
</dbReference>
<dbReference type="Proteomes" id="UP000476338">
    <property type="component" value="Unassembled WGS sequence"/>
</dbReference>
<dbReference type="Pfam" id="PF00702">
    <property type="entry name" value="Hydrolase"/>
    <property type="match status" value="1"/>
</dbReference>
<keyword evidence="10" id="KW-0067">ATP-binding</keyword>
<dbReference type="InterPro" id="IPR036412">
    <property type="entry name" value="HAD-like_sf"/>
</dbReference>
<evidence type="ECO:0000313" key="13">
    <source>
        <dbReference type="Proteomes" id="UP000476338"/>
    </source>
</evidence>
<evidence type="ECO:0000256" key="7">
    <source>
        <dbReference type="ARBA" id="ARBA00023136"/>
    </source>
</evidence>
<dbReference type="GO" id="GO:0005524">
    <property type="term" value="F:ATP binding"/>
    <property type="evidence" value="ECO:0007669"/>
    <property type="project" value="UniProtKB-UniRule"/>
</dbReference>
<dbReference type="SFLD" id="SFLDG00002">
    <property type="entry name" value="C1.7:_P-type_atpase_like"/>
    <property type="match status" value="1"/>
</dbReference>
<evidence type="ECO:0000259" key="11">
    <source>
        <dbReference type="Pfam" id="PF00122"/>
    </source>
</evidence>
<evidence type="ECO:0000256" key="3">
    <source>
        <dbReference type="ARBA" id="ARBA00006024"/>
    </source>
</evidence>
<evidence type="ECO:0000256" key="9">
    <source>
        <dbReference type="ARBA" id="ARBA00047308"/>
    </source>
</evidence>
<keyword evidence="7" id="KW-0472">Membrane</keyword>
<gene>
    <name evidence="12" type="ORF">F1B92_01160</name>
</gene>
<dbReference type="PANTHER" id="PTHR48085">
    <property type="entry name" value="CADMIUM/ZINC-TRANSPORTING ATPASE HMA2-RELATED"/>
    <property type="match status" value="1"/>
</dbReference>
<dbReference type="EC" id="7.2.2.12" evidence="8"/>
<keyword evidence="10" id="KW-1003">Cell membrane</keyword>
<comment type="subcellular location">
    <subcellularLocation>
        <location evidence="1">Cell envelope</location>
    </subcellularLocation>
    <subcellularLocation>
        <location evidence="10">Cell membrane</location>
    </subcellularLocation>
    <subcellularLocation>
        <location evidence="2">Membrane</location>
    </subcellularLocation>
</comment>
<keyword evidence="10" id="KW-0479">Metal-binding</keyword>
<dbReference type="InterPro" id="IPR051014">
    <property type="entry name" value="Cation_Transport_ATPase_IB"/>
</dbReference>
<evidence type="ECO:0000256" key="5">
    <source>
        <dbReference type="ARBA" id="ARBA00022967"/>
    </source>
</evidence>
<keyword evidence="13" id="KW-1185">Reference proteome</keyword>
<dbReference type="PROSITE" id="PS01229">
    <property type="entry name" value="COF_2"/>
    <property type="match status" value="1"/>
</dbReference>
<dbReference type="InterPro" id="IPR001757">
    <property type="entry name" value="P_typ_ATPase"/>
</dbReference>
<dbReference type="InterPro" id="IPR008250">
    <property type="entry name" value="ATPase_P-typ_transduc_dom_A_sf"/>
</dbReference>
<organism evidence="12 13">
    <name type="scientific">Campylobacter portucalensis</name>
    <dbReference type="NCBI Taxonomy" id="2608384"/>
    <lineage>
        <taxon>Bacteria</taxon>
        <taxon>Pseudomonadati</taxon>
        <taxon>Campylobacterota</taxon>
        <taxon>Epsilonproteobacteria</taxon>
        <taxon>Campylobacterales</taxon>
        <taxon>Campylobacteraceae</taxon>
        <taxon>Campylobacter</taxon>
    </lineage>
</organism>
<evidence type="ECO:0000256" key="2">
    <source>
        <dbReference type="ARBA" id="ARBA00004370"/>
    </source>
</evidence>
<dbReference type="GO" id="GO:0046872">
    <property type="term" value="F:metal ion binding"/>
    <property type="evidence" value="ECO:0007669"/>
    <property type="project" value="UniProtKB-KW"/>
</dbReference>
<dbReference type="InterPro" id="IPR027256">
    <property type="entry name" value="P-typ_ATPase_IB"/>
</dbReference>
<dbReference type="Gene3D" id="3.40.50.1000">
    <property type="entry name" value="HAD superfamily/HAD-like"/>
    <property type="match status" value="1"/>
</dbReference>
<dbReference type="InterPro" id="IPR023299">
    <property type="entry name" value="ATPase_P-typ_cyto_dom_N"/>
</dbReference>
<comment type="catalytic activity">
    <reaction evidence="9">
        <text>Zn(2+)(in) + ATP + H2O = Zn(2+)(out) + ADP + phosphate + H(+)</text>
        <dbReference type="Rhea" id="RHEA:20621"/>
        <dbReference type="ChEBI" id="CHEBI:15377"/>
        <dbReference type="ChEBI" id="CHEBI:15378"/>
        <dbReference type="ChEBI" id="CHEBI:29105"/>
        <dbReference type="ChEBI" id="CHEBI:30616"/>
        <dbReference type="ChEBI" id="CHEBI:43474"/>
        <dbReference type="ChEBI" id="CHEBI:456216"/>
        <dbReference type="EC" id="7.2.2.12"/>
    </reaction>
</comment>
<keyword evidence="10" id="KW-0547">Nucleotide-binding</keyword>
<dbReference type="GO" id="GO:0015086">
    <property type="term" value="F:cadmium ion transmembrane transporter activity"/>
    <property type="evidence" value="ECO:0007669"/>
    <property type="project" value="TreeGrafter"/>
</dbReference>
<dbReference type="GO" id="GO:0016463">
    <property type="term" value="F:P-type zinc transporter activity"/>
    <property type="evidence" value="ECO:0007669"/>
    <property type="project" value="UniProtKB-EC"/>
</dbReference>
<dbReference type="Gene3D" id="3.40.1110.10">
    <property type="entry name" value="Calcium-transporting ATPase, cytoplasmic domain N"/>
    <property type="match status" value="1"/>
</dbReference>
<dbReference type="GO" id="GO:0016887">
    <property type="term" value="F:ATP hydrolysis activity"/>
    <property type="evidence" value="ECO:0007669"/>
    <property type="project" value="InterPro"/>
</dbReference>
<reference evidence="12 13" key="2">
    <citation type="submission" date="2020-03" db="EMBL/GenBank/DDBJ databases">
        <title>Campylobacter portucalensis sp. nov., a new species of Campylobacter isolated from the reproductive tract of bulls.</title>
        <authorList>
            <person name="Silva M.F."/>
            <person name="Pereira G."/>
            <person name="Carneiro C."/>
            <person name="Hemphill A."/>
            <person name="Mateus L."/>
            <person name="Lopes-Da-Costa L."/>
            <person name="Silva E."/>
        </authorList>
    </citation>
    <scope>NUCLEOTIDE SEQUENCE [LARGE SCALE GENOMIC DNA]</scope>
    <source>
        <strain evidence="12 13">FMV-PI01</strain>
    </source>
</reference>
<dbReference type="NCBIfam" id="TIGR01525">
    <property type="entry name" value="ATPase-IB_hvy"/>
    <property type="match status" value="1"/>
</dbReference>
<dbReference type="SFLD" id="SFLDS00003">
    <property type="entry name" value="Haloacid_Dehalogenase"/>
    <property type="match status" value="1"/>
</dbReference>
<evidence type="ECO:0000256" key="6">
    <source>
        <dbReference type="ARBA" id="ARBA00022989"/>
    </source>
</evidence>
<feature type="domain" description="P-type ATPase A" evidence="11">
    <location>
        <begin position="200"/>
        <end position="289"/>
    </location>
</feature>
<dbReference type="PROSITE" id="PS00154">
    <property type="entry name" value="ATPASE_E1_E2"/>
    <property type="match status" value="1"/>
</dbReference>